<feature type="active site" description="Proton donor" evidence="3">
    <location>
        <position position="343"/>
    </location>
</feature>
<dbReference type="InterPro" id="IPR011330">
    <property type="entry name" value="Glyco_hydro/deAcase_b/a-brl"/>
</dbReference>
<dbReference type="SUPFAM" id="SSF88713">
    <property type="entry name" value="Glycoside hydrolase/deacetylase"/>
    <property type="match status" value="1"/>
</dbReference>
<dbReference type="Pfam" id="PF13439">
    <property type="entry name" value="Glyco_transf_4"/>
    <property type="match status" value="1"/>
</dbReference>
<evidence type="ECO:0000259" key="7">
    <source>
        <dbReference type="Pfam" id="PF03065"/>
    </source>
</evidence>
<dbReference type="Gene3D" id="1.20.1430.10">
    <property type="entry name" value="Families 57/38 glycoside transferase, middle domain"/>
    <property type="match status" value="1"/>
</dbReference>
<dbReference type="Pfam" id="PF03065">
    <property type="entry name" value="Glyco_hydro_57"/>
    <property type="match status" value="1"/>
</dbReference>
<evidence type="ECO:0000259" key="9">
    <source>
        <dbReference type="Pfam" id="PF13439"/>
    </source>
</evidence>
<evidence type="ECO:0000256" key="1">
    <source>
        <dbReference type="ARBA" id="ARBA00006821"/>
    </source>
</evidence>
<dbReference type="AlphaFoldDB" id="A0A163RA24"/>
<dbReference type="CDD" id="cd03801">
    <property type="entry name" value="GT4_PimA-like"/>
    <property type="match status" value="1"/>
</dbReference>
<dbReference type="RefSeq" id="WP_066242372.1">
    <property type="nucleotide sequence ID" value="NZ_LRFC01000023.1"/>
</dbReference>
<feature type="domain" description="Glycosyltransferase subfamily 4-like N-terminal" evidence="9">
    <location>
        <begin position="552"/>
        <end position="726"/>
    </location>
</feature>
<feature type="active site" description="Nucleophile" evidence="3">
    <location>
        <position position="183"/>
    </location>
</feature>
<name>A0A163RA24_9BACL</name>
<proteinExistence type="inferred from homology"/>
<dbReference type="InterPro" id="IPR027291">
    <property type="entry name" value="Glyco_hydro_38_N_sf"/>
</dbReference>
<evidence type="ECO:0000313" key="10">
    <source>
        <dbReference type="EMBL" id="KZE66429.1"/>
    </source>
</evidence>
<dbReference type="PANTHER" id="PTHR41695">
    <property type="entry name" value="1,4-ALPHA-GLUCAN BRANCHING ENZYME RV3031-RELATED"/>
    <property type="match status" value="1"/>
</dbReference>
<dbReference type="SUPFAM" id="SSF88688">
    <property type="entry name" value="Families 57/38 glycoside transferase middle domain"/>
    <property type="match status" value="1"/>
</dbReference>
<evidence type="ECO:0000259" key="6">
    <source>
        <dbReference type="Pfam" id="PF00534"/>
    </source>
</evidence>
<keyword evidence="11" id="KW-1185">Reference proteome</keyword>
<comment type="caution">
    <text evidence="10">The sequence shown here is derived from an EMBL/GenBank/DDBJ whole genome shotgun (WGS) entry which is preliminary data.</text>
</comment>
<dbReference type="InterPro" id="IPR001296">
    <property type="entry name" value="Glyco_trans_1"/>
</dbReference>
<evidence type="ECO:0000256" key="5">
    <source>
        <dbReference type="RuleBase" id="RU361196"/>
    </source>
</evidence>
<dbReference type="InterPro" id="IPR040042">
    <property type="entry name" value="Branching_enz_MT3115-like"/>
</dbReference>
<dbReference type="GO" id="GO:0003844">
    <property type="term" value="F:1,4-alpha-glucan branching enzyme activity"/>
    <property type="evidence" value="ECO:0007669"/>
    <property type="project" value="InterPro"/>
</dbReference>
<dbReference type="Gene3D" id="3.40.50.2000">
    <property type="entry name" value="Glycogen Phosphorylase B"/>
    <property type="match status" value="2"/>
</dbReference>
<feature type="binding site" evidence="4">
    <location>
        <position position="396"/>
    </location>
    <ligand>
        <name>substrate</name>
    </ligand>
</feature>
<dbReference type="SUPFAM" id="SSF53756">
    <property type="entry name" value="UDP-Glycosyltransferase/glycogen phosphorylase"/>
    <property type="match status" value="1"/>
</dbReference>
<comment type="similarity">
    <text evidence="1 5">Belongs to the glycosyl hydrolase 57 family.</text>
</comment>
<keyword evidence="10" id="KW-0808">Transferase</keyword>
<dbReference type="Pfam" id="PF00534">
    <property type="entry name" value="Glycos_transf_1"/>
    <property type="match status" value="1"/>
</dbReference>
<feature type="binding site" evidence="4">
    <location>
        <position position="252"/>
    </location>
    <ligand>
        <name>substrate</name>
    </ligand>
</feature>
<evidence type="ECO:0000256" key="4">
    <source>
        <dbReference type="PIRSR" id="PIRSR640042-2"/>
    </source>
</evidence>
<feature type="domain" description="Glycoside hydrolase family 57 N-terminal" evidence="7">
    <location>
        <begin position="8"/>
        <end position="338"/>
    </location>
</feature>
<dbReference type="Gene3D" id="3.20.110.10">
    <property type="entry name" value="Glycoside hydrolase 38, N terminal domain"/>
    <property type="match status" value="1"/>
</dbReference>
<protein>
    <submittedName>
        <fullName evidence="10">Glycosyl transferase</fullName>
    </submittedName>
</protein>
<evidence type="ECO:0000259" key="8">
    <source>
        <dbReference type="Pfam" id="PF09210"/>
    </source>
</evidence>
<evidence type="ECO:0000256" key="3">
    <source>
        <dbReference type="PIRSR" id="PIRSR640042-1"/>
    </source>
</evidence>
<dbReference type="InterPro" id="IPR015293">
    <property type="entry name" value="BE_C"/>
</dbReference>
<accession>A0A163RA24</accession>
<dbReference type="OrthoDB" id="9803279at2"/>
<dbReference type="GO" id="GO:0030979">
    <property type="term" value="P:alpha-glucan biosynthetic process"/>
    <property type="evidence" value="ECO:0007669"/>
    <property type="project" value="InterPro"/>
</dbReference>
<organism evidence="10 11">
    <name type="scientific">Fictibacillus phosphorivorans</name>
    <dbReference type="NCBI Taxonomy" id="1221500"/>
    <lineage>
        <taxon>Bacteria</taxon>
        <taxon>Bacillati</taxon>
        <taxon>Bacillota</taxon>
        <taxon>Bacilli</taxon>
        <taxon>Bacillales</taxon>
        <taxon>Fictibacillaceae</taxon>
        <taxon>Fictibacillus</taxon>
    </lineage>
</organism>
<feature type="binding site" evidence="4">
    <location>
        <position position="235"/>
    </location>
    <ligand>
        <name>substrate</name>
    </ligand>
</feature>
<dbReference type="GO" id="GO:0005576">
    <property type="term" value="C:extracellular region"/>
    <property type="evidence" value="ECO:0007669"/>
    <property type="project" value="TreeGrafter"/>
</dbReference>
<sequence>MSNGYFSLVLHAHLPYVRHKEANRLEERWVFEALTETYIPLLWVLEEQPEYLSWTLSFSPPLLELLNDPVIQKRYLEHLDLTMKLVQKEKKQSTQPEEQAVIQFYEERYKKIMETYQKYDCKITNAYKQFMDQGKVNCITSAATHAFLPYIETEQGIKAQILSGVHTFEKYFNEKPKGFWLPECAYSPGVDKVLAEAGIRYTFVDEETLLRSKPVPSKGIGAPVYSPHGVALFSRNQCISETIWNSSVGYPGDYDYREFYRDVAYERDYEYIKSFIHPDGIRVDTGLKYWRITGKTENKDWYQRDWALNKLHQHAFDFCHRITDYLHMNKQSYPPQLITAPFDAELFGHWWFEGPEFLLQAMKNSIDQDITWITPQEFLNRHYQDLETVRPSFSTWGKNQTGEVWLNETNAWMYRHLHHCERKLVQLAAHLSNGKGNIVVERYANQMVREWMLAASSDWAFIIEGNSASQYAKNRFQQHIERFHELNHSINNQSYNPEEISDYENEFPFLMTDLWQFFKNPHDEYVEAHYNKKTASKKKILMLSWEFPPMVVGGLARHVFDLSRKLVEQGSEVYVVTSSVEGYPEHEVNNGVHVYRVAGKQPNFESFFHWTGSLNMAMVEQAVGLAKKFDFDCIHAHDWLVSVAALAIKKKLDIPLITTIHATEHGRNNGITSPLQYEINQKEWELMDGSDSLIVCSKYMKSELTDVFSIPEEKITILPNGIDPEQIVNHSEIAFEDQTISDQDLLLFSVGRLVKEKGFQTIVEAAEILRNNGKRVKFVIAGKGPLFDELKEMISQKHLEEFVHLAGFVSDEERNEWFARADAALFPSHYEPFGIVALEGMAAGKLTIVSDTGGLREIIDHEKTGLKVYPNDPNSIVWAVEFILSNRDRCKEIAQKGEEIARTVFSWNSIAEKTAELYEGSHKKNTSKVGGIV</sequence>
<evidence type="ECO:0000313" key="11">
    <source>
        <dbReference type="Proteomes" id="UP000076567"/>
    </source>
</evidence>
<dbReference type="EMBL" id="LRFC01000023">
    <property type="protein sequence ID" value="KZE66429.1"/>
    <property type="molecule type" value="Genomic_DNA"/>
</dbReference>
<dbReference type="InterPro" id="IPR004300">
    <property type="entry name" value="Glyco_hydro_57_N"/>
</dbReference>
<feature type="domain" description="Glycosyl transferase family 1" evidence="6">
    <location>
        <begin position="734"/>
        <end position="898"/>
    </location>
</feature>
<evidence type="ECO:0000256" key="2">
    <source>
        <dbReference type="ARBA" id="ARBA00023277"/>
    </source>
</evidence>
<dbReference type="Proteomes" id="UP000076567">
    <property type="component" value="Unassembled WGS sequence"/>
</dbReference>
<keyword evidence="2 5" id="KW-0119">Carbohydrate metabolism</keyword>
<dbReference type="PANTHER" id="PTHR41695:SF1">
    <property type="entry name" value="1,4-ALPHA-GLUCAN BRANCHING ENZYME TK1436"/>
    <property type="match status" value="1"/>
</dbReference>
<dbReference type="CDD" id="cd10792">
    <property type="entry name" value="GH57N_AmyC_like"/>
    <property type="match status" value="1"/>
</dbReference>
<feature type="binding site" evidence="4">
    <location>
        <position position="458"/>
    </location>
    <ligand>
        <name>substrate</name>
    </ligand>
</feature>
<dbReference type="InterPro" id="IPR037090">
    <property type="entry name" value="57_glycoside_trans_central"/>
</dbReference>
<reference evidence="11" key="1">
    <citation type="submission" date="2016-01" db="EMBL/GenBank/DDBJ databases">
        <title>Draft genome of Chromobacterium sp. F49.</title>
        <authorList>
            <person name="Hong K.W."/>
        </authorList>
    </citation>
    <scope>NUCLEOTIDE SEQUENCE [LARGE SCALE GENOMIC DNA]</scope>
    <source>
        <strain evidence="11">P7IIIA</strain>
    </source>
</reference>
<dbReference type="InterPro" id="IPR028995">
    <property type="entry name" value="Glyco_hydro_57/38_cen_sf"/>
</dbReference>
<dbReference type="InterPro" id="IPR028098">
    <property type="entry name" value="Glyco_trans_4-like_N"/>
</dbReference>
<dbReference type="Pfam" id="PF09210">
    <property type="entry name" value="BE_C"/>
    <property type="match status" value="1"/>
</dbReference>
<gene>
    <name evidence="10" type="ORF">AWM68_08710</name>
</gene>
<feature type="domain" description="1,4-alpha-glucan branching enzyme C-terminal" evidence="8">
    <location>
        <begin position="416"/>
        <end position="508"/>
    </location>
</feature>